<keyword evidence="1" id="KW-0732">Signal</keyword>
<organism evidence="2 3">
    <name type="scientific">Mesohalobacter halotolerans</name>
    <dbReference type="NCBI Taxonomy" id="1883405"/>
    <lineage>
        <taxon>Bacteria</taxon>
        <taxon>Pseudomonadati</taxon>
        <taxon>Bacteroidota</taxon>
        <taxon>Flavobacteriia</taxon>
        <taxon>Flavobacteriales</taxon>
        <taxon>Flavobacteriaceae</taxon>
        <taxon>Mesohalobacter</taxon>
    </lineage>
</organism>
<dbReference type="Proteomes" id="UP000306552">
    <property type="component" value="Unassembled WGS sequence"/>
</dbReference>
<name>A0A4U5TR21_9FLAO</name>
<feature type="chain" id="PRO_5020823583" evidence="1">
    <location>
        <begin position="19"/>
        <end position="452"/>
    </location>
</feature>
<gene>
    <name evidence="2" type="ORF">FCN74_07320</name>
</gene>
<evidence type="ECO:0000313" key="3">
    <source>
        <dbReference type="Proteomes" id="UP000306552"/>
    </source>
</evidence>
<proteinExistence type="predicted"/>
<feature type="signal peptide" evidence="1">
    <location>
        <begin position="1"/>
        <end position="18"/>
    </location>
</feature>
<evidence type="ECO:0000256" key="1">
    <source>
        <dbReference type="SAM" id="SignalP"/>
    </source>
</evidence>
<protein>
    <submittedName>
        <fullName evidence="2">Uncharacterized protein</fullName>
    </submittedName>
</protein>
<comment type="caution">
    <text evidence="2">The sequence shown here is derived from an EMBL/GenBank/DDBJ whole genome shotgun (WGS) entry which is preliminary data.</text>
</comment>
<sequence length="452" mass="51723">MEKKIALFFILLSGYTFAQGINDCQFNERFEEDHYFYSSPPSENLSTSELRKKLVSSIFSLIRTESKLELTNVDGESTSDFSQLSIVKAEAFLINPSQCQKDDGTVVIYISKSVFNSSFIAEYSSKVVLLKRRINSLLLSDLRRESSFLKEDIINIKKEFERLKFFLPFANSISDVTYDSEIDSIYESLTELEIFSLSIEDRILKIESDYLVMDCKEALQQVSSISSVELTKKQRRRLKNLRKNIEVSCRLAYKKDLKLAKEESSLFNNLEFAVYLQSYPINTSSELPDSNEFTLDSPFLAGRLNYFIGISNSGLRLGPYLRYFYLGGAILSDEDKSVDFSDSFSDAGLTLRYEFIKNFLQFEISVGRSLNEINPLAITGSEPFNFINISPGLILGTSKKLSFMFGIDYLAADDNSNYKYVTAKLGLNYNIEFKKINKNEKKNLKGKYEIKD</sequence>
<dbReference type="AlphaFoldDB" id="A0A4U5TR21"/>
<evidence type="ECO:0000313" key="2">
    <source>
        <dbReference type="EMBL" id="TKS55838.1"/>
    </source>
</evidence>
<keyword evidence="3" id="KW-1185">Reference proteome</keyword>
<dbReference type="RefSeq" id="WP_138931953.1">
    <property type="nucleotide sequence ID" value="NZ_SWMU01000003.1"/>
</dbReference>
<dbReference type="EMBL" id="SWMU01000003">
    <property type="protein sequence ID" value="TKS55838.1"/>
    <property type="molecule type" value="Genomic_DNA"/>
</dbReference>
<reference evidence="2 3" key="1">
    <citation type="submission" date="2019-04" db="EMBL/GenBank/DDBJ databases">
        <title>Psychroflexus halotolerans sp. nov., isolated from a marine solar saltern.</title>
        <authorList>
            <person name="Feng X."/>
        </authorList>
    </citation>
    <scope>NUCLEOTIDE SEQUENCE [LARGE SCALE GENOMIC DNA]</scope>
    <source>
        <strain evidence="2 3">WDS2C27</strain>
    </source>
</reference>
<accession>A0A4U5TR21</accession>